<dbReference type="SUPFAM" id="SSF53474">
    <property type="entry name" value="alpha/beta-Hydrolases"/>
    <property type="match status" value="1"/>
</dbReference>
<evidence type="ECO:0000256" key="3">
    <source>
        <dbReference type="ARBA" id="ARBA00022525"/>
    </source>
</evidence>
<dbReference type="GO" id="GO:0006508">
    <property type="term" value="P:proteolysis"/>
    <property type="evidence" value="ECO:0007669"/>
    <property type="project" value="UniProtKB-KW"/>
</dbReference>
<organism evidence="11 12">
    <name type="scientific">Saponaria officinalis</name>
    <name type="common">Common soapwort</name>
    <name type="synonym">Lychnis saponaria</name>
    <dbReference type="NCBI Taxonomy" id="3572"/>
    <lineage>
        <taxon>Eukaryota</taxon>
        <taxon>Viridiplantae</taxon>
        <taxon>Streptophyta</taxon>
        <taxon>Embryophyta</taxon>
        <taxon>Tracheophyta</taxon>
        <taxon>Spermatophyta</taxon>
        <taxon>Magnoliopsida</taxon>
        <taxon>eudicotyledons</taxon>
        <taxon>Gunneridae</taxon>
        <taxon>Pentapetalae</taxon>
        <taxon>Caryophyllales</taxon>
        <taxon>Caryophyllaceae</taxon>
        <taxon>Caryophylleae</taxon>
        <taxon>Saponaria</taxon>
    </lineage>
</organism>
<comment type="subcellular location">
    <subcellularLocation>
        <location evidence="1">Secreted</location>
    </subcellularLocation>
</comment>
<dbReference type="Proteomes" id="UP001443914">
    <property type="component" value="Unassembled WGS sequence"/>
</dbReference>
<evidence type="ECO:0000256" key="10">
    <source>
        <dbReference type="RuleBase" id="RU361156"/>
    </source>
</evidence>
<keyword evidence="12" id="KW-1185">Reference proteome</keyword>
<evidence type="ECO:0000256" key="2">
    <source>
        <dbReference type="ARBA" id="ARBA00009431"/>
    </source>
</evidence>
<comment type="similarity">
    <text evidence="2 10">Belongs to the peptidase S10 family.</text>
</comment>
<keyword evidence="6 10" id="KW-0732">Signal</keyword>
<dbReference type="PROSITE" id="PS00131">
    <property type="entry name" value="CARBOXYPEPT_SER_SER"/>
    <property type="match status" value="1"/>
</dbReference>
<reference evidence="11" key="1">
    <citation type="submission" date="2024-03" db="EMBL/GenBank/DDBJ databases">
        <title>WGS assembly of Saponaria officinalis var. Norfolk2.</title>
        <authorList>
            <person name="Jenkins J."/>
            <person name="Shu S."/>
            <person name="Grimwood J."/>
            <person name="Barry K."/>
            <person name="Goodstein D."/>
            <person name="Schmutz J."/>
            <person name="Leebens-Mack J."/>
            <person name="Osbourn A."/>
        </authorList>
    </citation>
    <scope>NUCLEOTIDE SEQUENCE [LARGE SCALE GENOMIC DNA]</scope>
    <source>
        <strain evidence="11">JIC</strain>
    </source>
</reference>
<dbReference type="PRINTS" id="PR00724">
    <property type="entry name" value="CRBOXYPTASEC"/>
</dbReference>
<dbReference type="PANTHER" id="PTHR11802:SF31">
    <property type="entry name" value="SERINE CARBOXYPEPTIDASE-LIKE 34"/>
    <property type="match status" value="1"/>
</dbReference>
<dbReference type="Gene3D" id="6.10.250.940">
    <property type="match status" value="1"/>
</dbReference>
<dbReference type="PANTHER" id="PTHR11802">
    <property type="entry name" value="SERINE PROTEASE FAMILY S10 SERINE CARBOXYPEPTIDASE"/>
    <property type="match status" value="1"/>
</dbReference>
<sequence>MNSLINIIWYTLLVVVLALNNSKTRSWAAGLNTKITAEQKADIVERLPGQPKVGFKQYAGYVTVNESHGKALFYWFFEAVDKPHNKPLLLWLNGGPGCSSIGYGEAEELGPFFPQKGSKPKLKLNKYSWNKASNLLFLESPVGVGFSYTNTSNDISELGDTIAAKDAYVFLVHWFKRFPQFKSHDFYLSGESYAGHYVPQLAEVILEGNTIASKHDHINLKGFLIGNALLDDDTDQRGMVDYAWDHAVISDRVYYNLKNNCNFSKKNLTNACNNALTEYFNQYRLIDIYSLYSPICVENQTETRRNTQPPLIDGVSPRLFSRFPGWHRKPSGYDPCASDYTDAYMNRVDVQAALHANVTKIPYPWTHCNDNITTWSDSPSSMLPTIRKLIAKGLRIWIFSGDTDGRIPVTSTRYTLRKLGLETVHEWKAWYTGSQVGGWTIVYRGLTFVTVRGAGHQVATAKPRQALQLLKHFLSGKRLPSAPPS</sequence>
<dbReference type="GO" id="GO:0005576">
    <property type="term" value="C:extracellular region"/>
    <property type="evidence" value="ECO:0007669"/>
    <property type="project" value="UniProtKB-SubCell"/>
</dbReference>
<dbReference type="EMBL" id="JBDFQZ010000009">
    <property type="protein sequence ID" value="KAK9691419.1"/>
    <property type="molecule type" value="Genomic_DNA"/>
</dbReference>
<feature type="signal peptide" evidence="10">
    <location>
        <begin position="1"/>
        <end position="18"/>
    </location>
</feature>
<evidence type="ECO:0000313" key="12">
    <source>
        <dbReference type="Proteomes" id="UP001443914"/>
    </source>
</evidence>
<dbReference type="FunFam" id="3.40.50.1820:FF:000013">
    <property type="entry name" value="Carboxypeptidase"/>
    <property type="match status" value="1"/>
</dbReference>
<dbReference type="InterPro" id="IPR018202">
    <property type="entry name" value="Ser_caboxypep_ser_AS"/>
</dbReference>
<evidence type="ECO:0000256" key="1">
    <source>
        <dbReference type="ARBA" id="ARBA00004613"/>
    </source>
</evidence>
<evidence type="ECO:0000256" key="5">
    <source>
        <dbReference type="ARBA" id="ARBA00022670"/>
    </source>
</evidence>
<keyword evidence="8" id="KW-1015">Disulfide bond</keyword>
<evidence type="ECO:0000313" key="11">
    <source>
        <dbReference type="EMBL" id="KAK9691419.1"/>
    </source>
</evidence>
<evidence type="ECO:0000256" key="7">
    <source>
        <dbReference type="ARBA" id="ARBA00022801"/>
    </source>
</evidence>
<keyword evidence="7 10" id="KW-0378">Hydrolase</keyword>
<dbReference type="GO" id="GO:0005773">
    <property type="term" value="C:vacuole"/>
    <property type="evidence" value="ECO:0007669"/>
    <property type="project" value="TreeGrafter"/>
</dbReference>
<evidence type="ECO:0000256" key="8">
    <source>
        <dbReference type="ARBA" id="ARBA00023157"/>
    </source>
</evidence>
<comment type="caution">
    <text evidence="11">The sequence shown here is derived from an EMBL/GenBank/DDBJ whole genome shotgun (WGS) entry which is preliminary data.</text>
</comment>
<keyword evidence="9" id="KW-0325">Glycoprotein</keyword>
<keyword evidence="4 10" id="KW-0121">Carboxypeptidase</keyword>
<keyword evidence="3" id="KW-0964">Secreted</keyword>
<gene>
    <name evidence="11" type="ORF">RND81_09G195600</name>
</gene>
<dbReference type="EC" id="3.4.16.-" evidence="10"/>
<feature type="chain" id="PRO_5043113985" description="Carboxypeptidase" evidence="10">
    <location>
        <begin position="19"/>
        <end position="485"/>
    </location>
</feature>
<proteinExistence type="inferred from homology"/>
<name>A0AAW1IN19_SAPOF</name>
<dbReference type="FunFam" id="3.40.50.12670:FF:000002">
    <property type="entry name" value="Carboxypeptidase"/>
    <property type="match status" value="1"/>
</dbReference>
<dbReference type="Pfam" id="PF00450">
    <property type="entry name" value="Peptidase_S10"/>
    <property type="match status" value="1"/>
</dbReference>
<keyword evidence="5 10" id="KW-0645">Protease</keyword>
<dbReference type="AlphaFoldDB" id="A0AAW1IN19"/>
<dbReference type="FunFam" id="3.40.50.11320:FF:000001">
    <property type="entry name" value="Carboxypeptidase"/>
    <property type="match status" value="1"/>
</dbReference>
<dbReference type="InterPro" id="IPR001563">
    <property type="entry name" value="Peptidase_S10"/>
</dbReference>
<dbReference type="InterPro" id="IPR029058">
    <property type="entry name" value="AB_hydrolase_fold"/>
</dbReference>
<dbReference type="Gene3D" id="3.40.50.1820">
    <property type="entry name" value="alpha/beta hydrolase"/>
    <property type="match status" value="1"/>
</dbReference>
<evidence type="ECO:0000256" key="9">
    <source>
        <dbReference type="ARBA" id="ARBA00023180"/>
    </source>
</evidence>
<evidence type="ECO:0000256" key="6">
    <source>
        <dbReference type="ARBA" id="ARBA00022729"/>
    </source>
</evidence>
<protein>
    <recommendedName>
        <fullName evidence="10">Carboxypeptidase</fullName>
        <ecNumber evidence="10">3.4.16.-</ecNumber>
    </recommendedName>
</protein>
<accession>A0AAW1IN19</accession>
<dbReference type="Gene3D" id="3.40.50.11320">
    <property type="match status" value="1"/>
</dbReference>
<dbReference type="GO" id="GO:0004185">
    <property type="term" value="F:serine-type carboxypeptidase activity"/>
    <property type="evidence" value="ECO:0007669"/>
    <property type="project" value="UniProtKB-UniRule"/>
</dbReference>
<evidence type="ECO:0000256" key="4">
    <source>
        <dbReference type="ARBA" id="ARBA00022645"/>
    </source>
</evidence>